<dbReference type="KEGG" id="ssuv:PXH68_01970"/>
<name>A0AA96VM48_9STRE</name>
<dbReference type="SUPFAM" id="SSF54593">
    <property type="entry name" value="Glyoxalase/Bleomycin resistance protein/Dihydroxybiphenyl dioxygenase"/>
    <property type="match status" value="1"/>
</dbReference>
<dbReference type="PANTHER" id="PTHR36503">
    <property type="entry name" value="BLR2520 PROTEIN"/>
    <property type="match status" value="1"/>
</dbReference>
<dbReference type="PANTHER" id="PTHR36503:SF2">
    <property type="entry name" value="BLR2408 PROTEIN"/>
    <property type="match status" value="1"/>
</dbReference>
<organism evidence="2 3">
    <name type="scientific">Streptococcus suivaginalis</name>
    <dbReference type="NCBI Taxonomy" id="3028082"/>
    <lineage>
        <taxon>Bacteria</taxon>
        <taxon>Bacillati</taxon>
        <taxon>Bacillota</taxon>
        <taxon>Bacilli</taxon>
        <taxon>Lactobacillales</taxon>
        <taxon>Streptococcaceae</taxon>
        <taxon>Streptococcus</taxon>
    </lineage>
</organism>
<protein>
    <recommendedName>
        <fullName evidence="1">VOC domain-containing protein</fullName>
    </recommendedName>
</protein>
<dbReference type="Proteomes" id="UP001304088">
    <property type="component" value="Chromosome"/>
</dbReference>
<dbReference type="RefSeq" id="WP_208564564.1">
    <property type="nucleotide sequence ID" value="NZ_CP118733.1"/>
</dbReference>
<dbReference type="InterPro" id="IPR037523">
    <property type="entry name" value="VOC_core"/>
</dbReference>
<feature type="domain" description="VOC" evidence="1">
    <location>
        <begin position="1"/>
        <end position="54"/>
    </location>
</feature>
<evidence type="ECO:0000259" key="1">
    <source>
        <dbReference type="PROSITE" id="PS51819"/>
    </source>
</evidence>
<gene>
    <name evidence="2" type="ORF">PXH68_01970</name>
</gene>
<dbReference type="InterPro" id="IPR029068">
    <property type="entry name" value="Glyas_Bleomycin-R_OHBP_Dase"/>
</dbReference>
<dbReference type="InterPro" id="IPR004360">
    <property type="entry name" value="Glyas_Fos-R_dOase_dom"/>
</dbReference>
<evidence type="ECO:0000313" key="3">
    <source>
        <dbReference type="Proteomes" id="UP001304088"/>
    </source>
</evidence>
<dbReference type="EMBL" id="CP118733">
    <property type="protein sequence ID" value="WNY47504.1"/>
    <property type="molecule type" value="Genomic_DNA"/>
</dbReference>
<dbReference type="Gene3D" id="3.10.180.10">
    <property type="entry name" value="2,3-Dihydroxybiphenyl 1,2-Dioxygenase, domain 1"/>
    <property type="match status" value="1"/>
</dbReference>
<evidence type="ECO:0000313" key="2">
    <source>
        <dbReference type="EMBL" id="WNY47504.1"/>
    </source>
</evidence>
<keyword evidence="3" id="KW-1185">Reference proteome</keyword>
<proteinExistence type="predicted"/>
<accession>A0AA96VM48</accession>
<dbReference type="AlphaFoldDB" id="A0AA96VM48"/>
<dbReference type="Pfam" id="PF00903">
    <property type="entry name" value="Glyoxalase"/>
    <property type="match status" value="1"/>
</dbReference>
<reference evidence="2 3" key="1">
    <citation type="submission" date="2023-02" db="EMBL/GenBank/DDBJ databases">
        <title>Streptococcus sp. Genome Sequencing and Assembly.</title>
        <authorList>
            <person name="Shore S.M."/>
            <person name="Nicholson T.L."/>
        </authorList>
    </citation>
    <scope>NUCLEOTIDE SEQUENCE [LARGE SCALE GENOMIC DNA]</scope>
    <source>
        <strain evidence="2 3">29896</strain>
    </source>
</reference>
<sequence>MISLNVATKEEVDSLIERVEVNGGQITGRPTDAYGFYGASFTDLDGHHFNVIVM</sequence>
<dbReference type="PROSITE" id="PS51819">
    <property type="entry name" value="VOC"/>
    <property type="match status" value="1"/>
</dbReference>